<dbReference type="Proteomes" id="UP000286246">
    <property type="component" value="Unassembled WGS sequence"/>
</dbReference>
<dbReference type="InterPro" id="IPR054203">
    <property type="entry name" value="DUF6908"/>
</dbReference>
<reference evidence="2 3" key="1">
    <citation type="submission" date="2018-09" db="EMBL/GenBank/DDBJ databases">
        <title>Genomic Encyclopedia of Type Strains, Phase III (KMG-III): the genomes of soil and plant-associated and newly described type strains.</title>
        <authorList>
            <person name="Whitman W."/>
        </authorList>
    </citation>
    <scope>NUCLEOTIDE SEQUENCE [LARGE SCALE GENOMIC DNA]</scope>
    <source>
        <strain evidence="2 3">CECT 7938</strain>
    </source>
</reference>
<accession>A0A420ARP8</accession>
<dbReference type="RefSeq" id="WP_120260962.1">
    <property type="nucleotide sequence ID" value="NZ_RAPY01000004.1"/>
</dbReference>
<name>A0A420ARP8_SPHD1</name>
<evidence type="ECO:0000313" key="3">
    <source>
        <dbReference type="Proteomes" id="UP000286246"/>
    </source>
</evidence>
<keyword evidence="3" id="KW-1185">Reference proteome</keyword>
<dbReference type="Pfam" id="PF21849">
    <property type="entry name" value="DUF6908"/>
    <property type="match status" value="1"/>
</dbReference>
<organism evidence="2 3">
    <name type="scientific">Sphingobacterium detergens</name>
    <dbReference type="NCBI Taxonomy" id="1145106"/>
    <lineage>
        <taxon>Bacteria</taxon>
        <taxon>Pseudomonadati</taxon>
        <taxon>Bacteroidota</taxon>
        <taxon>Sphingobacteriia</taxon>
        <taxon>Sphingobacteriales</taxon>
        <taxon>Sphingobacteriaceae</taxon>
        <taxon>Sphingobacterium</taxon>
    </lineage>
</organism>
<proteinExistence type="predicted"/>
<evidence type="ECO:0000313" key="2">
    <source>
        <dbReference type="EMBL" id="RKE47146.1"/>
    </source>
</evidence>
<dbReference type="AlphaFoldDB" id="A0A420ARP8"/>
<dbReference type="EMBL" id="RAPY01000004">
    <property type="protein sequence ID" value="RKE47146.1"/>
    <property type="molecule type" value="Genomic_DNA"/>
</dbReference>
<feature type="domain" description="DUF6908" evidence="1">
    <location>
        <begin position="17"/>
        <end position="143"/>
    </location>
</feature>
<evidence type="ECO:0000259" key="1">
    <source>
        <dbReference type="Pfam" id="PF21849"/>
    </source>
</evidence>
<sequence length="145" mass="17206">MESLNRKATIVFGELLNRLNEGYLKILNEPFMPLTMENIGWDIETPWGNACQFSLCHYYEQNFDLMQDPEMCFLVIDNRGDFKADFDKLKVIPYMFQQANLGIYQDSIIIEDSKLTKFLRRQQKDQTEFANMWLVNIREQGFLNV</sequence>
<gene>
    <name evidence="2" type="ORF">DFQ12_4307</name>
</gene>
<comment type="caution">
    <text evidence="2">The sequence shown here is derived from an EMBL/GenBank/DDBJ whole genome shotgun (WGS) entry which is preliminary data.</text>
</comment>
<protein>
    <recommendedName>
        <fullName evidence="1">DUF6908 domain-containing protein</fullName>
    </recommendedName>
</protein>